<keyword evidence="2" id="KW-1185">Reference proteome</keyword>
<evidence type="ECO:0000313" key="1">
    <source>
        <dbReference type="EMBL" id="THH04322.1"/>
    </source>
</evidence>
<name>A0A4S4KZF0_9AGAM</name>
<comment type="caution">
    <text evidence="1">The sequence shown here is derived from an EMBL/GenBank/DDBJ whole genome shotgun (WGS) entry which is preliminary data.</text>
</comment>
<dbReference type="AlphaFoldDB" id="A0A4S4KZF0"/>
<proteinExistence type="predicted"/>
<dbReference type="EMBL" id="SGPL01001178">
    <property type="protein sequence ID" value="THH04322.1"/>
    <property type="molecule type" value="Genomic_DNA"/>
</dbReference>
<sequence>MWPFGSSYPECKLVDLSDEYDFIIAGESFSNPLSNLIKRGTLFSQEAVPQAASLPIASARTSNHGSY</sequence>
<dbReference type="Proteomes" id="UP000310158">
    <property type="component" value="Unassembled WGS sequence"/>
</dbReference>
<organism evidence="1 2">
    <name type="scientific">Bondarzewia mesenterica</name>
    <dbReference type="NCBI Taxonomy" id="1095465"/>
    <lineage>
        <taxon>Eukaryota</taxon>
        <taxon>Fungi</taxon>
        <taxon>Dikarya</taxon>
        <taxon>Basidiomycota</taxon>
        <taxon>Agaricomycotina</taxon>
        <taxon>Agaricomycetes</taxon>
        <taxon>Russulales</taxon>
        <taxon>Bondarzewiaceae</taxon>
        <taxon>Bondarzewia</taxon>
    </lineage>
</organism>
<gene>
    <name evidence="1" type="ORF">EW146_g10207</name>
</gene>
<protein>
    <submittedName>
        <fullName evidence="1">Uncharacterized protein</fullName>
    </submittedName>
</protein>
<reference evidence="1 2" key="1">
    <citation type="submission" date="2019-02" db="EMBL/GenBank/DDBJ databases">
        <title>Genome sequencing of the rare red list fungi Bondarzewia mesenterica.</title>
        <authorList>
            <person name="Buettner E."/>
            <person name="Kellner H."/>
        </authorList>
    </citation>
    <scope>NUCLEOTIDE SEQUENCE [LARGE SCALE GENOMIC DNA]</scope>
    <source>
        <strain evidence="1 2">DSM 108281</strain>
    </source>
</reference>
<evidence type="ECO:0000313" key="2">
    <source>
        <dbReference type="Proteomes" id="UP000310158"/>
    </source>
</evidence>
<accession>A0A4S4KZF0</accession>